<name>L0AC29_CALLD</name>
<dbReference type="PANTHER" id="PTHR42899:SF1">
    <property type="entry name" value="SPERMATOGENESIS-ASSOCIATED PROTEIN 20"/>
    <property type="match status" value="1"/>
</dbReference>
<dbReference type="KEGG" id="clg:Calag_0849"/>
<dbReference type="STRING" id="1056495.Calag_0849"/>
<dbReference type="CDD" id="cd02955">
    <property type="entry name" value="SSP411"/>
    <property type="match status" value="1"/>
</dbReference>
<dbReference type="InterPro" id="IPR004879">
    <property type="entry name" value="Ssp411-like_TRX"/>
</dbReference>
<dbReference type="OrthoDB" id="28016at2157"/>
<dbReference type="PANTHER" id="PTHR42899">
    <property type="entry name" value="SPERMATOGENESIS-ASSOCIATED PROTEIN 20"/>
    <property type="match status" value="1"/>
</dbReference>
<evidence type="ECO:0000259" key="1">
    <source>
        <dbReference type="Pfam" id="PF03190"/>
    </source>
</evidence>
<gene>
    <name evidence="2" type="ordered locus">Calag_0849</name>
</gene>
<proteinExistence type="predicted"/>
<dbReference type="GO" id="GO:0005975">
    <property type="term" value="P:carbohydrate metabolic process"/>
    <property type="evidence" value="ECO:0007669"/>
    <property type="project" value="InterPro"/>
</dbReference>
<reference evidence="3" key="1">
    <citation type="submission" date="2012-03" db="EMBL/GenBank/DDBJ databases">
        <title>Complete genome of Caldisphaera lagunensis DSM 15908.</title>
        <authorList>
            <person name="Lucas S."/>
            <person name="Copeland A."/>
            <person name="Lapidus A."/>
            <person name="Glavina del Rio T."/>
            <person name="Dalin E."/>
            <person name="Tice H."/>
            <person name="Bruce D."/>
            <person name="Goodwin L."/>
            <person name="Pitluck S."/>
            <person name="Peters L."/>
            <person name="Mikhailova N."/>
            <person name="Teshima H."/>
            <person name="Kyrpides N."/>
            <person name="Mavromatis K."/>
            <person name="Ivanova N."/>
            <person name="Brettin T."/>
            <person name="Detter J.C."/>
            <person name="Han C."/>
            <person name="Larimer F."/>
            <person name="Land M."/>
            <person name="Hauser L."/>
            <person name="Markowitz V."/>
            <person name="Cheng J.-F."/>
            <person name="Hugenholtz P."/>
            <person name="Woyke T."/>
            <person name="Wu D."/>
            <person name="Spring S."/>
            <person name="Schroeder M."/>
            <person name="Brambilla E."/>
            <person name="Klenk H.-P."/>
            <person name="Eisen J.A."/>
        </authorList>
    </citation>
    <scope>NUCLEOTIDE SEQUENCE [LARGE SCALE GENOMIC DNA]</scope>
    <source>
        <strain evidence="3">DSM 15908 / JCM 11604 / IC-154</strain>
    </source>
</reference>
<dbReference type="InterPro" id="IPR008928">
    <property type="entry name" value="6-hairpin_glycosidase_sf"/>
</dbReference>
<dbReference type="SUPFAM" id="SSF48208">
    <property type="entry name" value="Six-hairpin glycosidases"/>
    <property type="match status" value="1"/>
</dbReference>
<evidence type="ECO:0000313" key="3">
    <source>
        <dbReference type="Proteomes" id="UP000010469"/>
    </source>
</evidence>
<dbReference type="Pfam" id="PF03190">
    <property type="entry name" value="Thioredox_DsbH"/>
    <property type="match status" value="1"/>
</dbReference>
<sequence>MNKLKNEKSQYLRDSSNQPVNWYPWGREAFELAKKENKPILVDVGASWCHWCHVMDEQNYNNEEIAKIINDNFIAIKVDRDEMPSVDRKLQIAISSLFGQGGWPLTVFMTPDKRVFYGGTYFPPEDSFNMIGFKKVLLEIIRLWKEEKDKIINNSLSLVFGNQNNIEEGKLNSGFIDQINNYIYTSYDLNYGGIDSDIKFPHPTVDIYMLSQYYRKRNNDGKKYLDAVTLTLKQMFYGGIFDQVSGGFHRYSTDRYWKVPHFEKLSIDNAEILIDYYNAYILTKDDEIYDALMMITNFILNELKIDDGFANSIDADSEGIEGKYYTYSEEEFKDALDDLFDISVKIFDFYNLPEIEGRKVLSRKMGIDELSHLLNSREKAWNILNEIRKRLKNYKTSWKKPLRDENLYTYQNARVAEALLITSPITNKGIDESLSVIKKLRKSGRRINDDNEKIIDDISSSLSACLTAYEVVGDQSYLYDALSLFNELMEYKSDVGFKEKRGKKSNDEENMIYFSDSPNESPNSIAIKAWLKLYQSGRAEIDEKMIKTLPSIIEREPVFHAGLSLSIESLINGIAHIVIIDEKDGRAEKLHKASLLTYYPLKFVEVISDDRRDELPSYIKQMINYGNRSRIYVCKGKTCSMPIYNENDLKNIL</sequence>
<dbReference type="eggNOG" id="arCOG02007">
    <property type="taxonomic scope" value="Archaea"/>
</dbReference>
<dbReference type="Gene3D" id="3.40.30.10">
    <property type="entry name" value="Glutaredoxin"/>
    <property type="match status" value="1"/>
</dbReference>
<dbReference type="EMBL" id="CP003378">
    <property type="protein sequence ID" value="AFZ70590.1"/>
    <property type="molecule type" value="Genomic_DNA"/>
</dbReference>
<dbReference type="InterPro" id="IPR024705">
    <property type="entry name" value="Ssp411"/>
</dbReference>
<keyword evidence="3" id="KW-1185">Reference proteome</keyword>
<dbReference type="InParanoid" id="L0AC29"/>
<protein>
    <submittedName>
        <fullName evidence="2">Thioredoxin domain protein</fullName>
    </submittedName>
</protein>
<dbReference type="FunCoup" id="L0AC29">
    <property type="interactions" value="165"/>
</dbReference>
<dbReference type="SUPFAM" id="SSF52833">
    <property type="entry name" value="Thioredoxin-like"/>
    <property type="match status" value="1"/>
</dbReference>
<dbReference type="GeneID" id="14212109"/>
<dbReference type="InterPro" id="IPR036249">
    <property type="entry name" value="Thioredoxin-like_sf"/>
</dbReference>
<dbReference type="RefSeq" id="WP_015232487.1">
    <property type="nucleotide sequence ID" value="NC_019791.1"/>
</dbReference>
<organism evidence="2 3">
    <name type="scientific">Caldisphaera lagunensis (strain DSM 15908 / JCM 11604 / ANMR 0165 / IC-154)</name>
    <dbReference type="NCBI Taxonomy" id="1056495"/>
    <lineage>
        <taxon>Archaea</taxon>
        <taxon>Thermoproteota</taxon>
        <taxon>Thermoprotei</taxon>
        <taxon>Acidilobales</taxon>
        <taxon>Caldisphaeraceae</taxon>
        <taxon>Caldisphaera</taxon>
    </lineage>
</organism>
<dbReference type="Proteomes" id="UP000010469">
    <property type="component" value="Chromosome"/>
</dbReference>
<dbReference type="HOGENOM" id="CLU_014051_4_1_2"/>
<accession>L0AC29</accession>
<dbReference type="AlphaFoldDB" id="L0AC29"/>
<dbReference type="PIRSF" id="PIRSF006402">
    <property type="entry name" value="UCP006402_thioredoxin"/>
    <property type="match status" value="1"/>
</dbReference>
<feature type="domain" description="Spermatogenesis-associated protein 20-like TRX" evidence="1">
    <location>
        <begin position="2"/>
        <end position="156"/>
    </location>
</feature>
<evidence type="ECO:0000313" key="2">
    <source>
        <dbReference type="EMBL" id="AFZ70590.1"/>
    </source>
</evidence>